<name>A0ABT3SPY9_9GAMM</name>
<dbReference type="EMBL" id="SHNP01000001">
    <property type="protein sequence ID" value="MCX2972041.1"/>
    <property type="molecule type" value="Genomic_DNA"/>
</dbReference>
<accession>A0ABT3SPY9</accession>
<dbReference type="Proteomes" id="UP001143307">
    <property type="component" value="Unassembled WGS sequence"/>
</dbReference>
<reference evidence="2" key="1">
    <citation type="submission" date="2019-02" db="EMBL/GenBank/DDBJ databases">
        <authorList>
            <person name="Li S.-H."/>
        </authorList>
    </citation>
    <scope>NUCLEOTIDE SEQUENCE</scope>
    <source>
        <strain evidence="2">IMCC8485</strain>
    </source>
</reference>
<keyword evidence="3" id="KW-1185">Reference proteome</keyword>
<evidence type="ECO:0000313" key="2">
    <source>
        <dbReference type="EMBL" id="MCX2972041.1"/>
    </source>
</evidence>
<organism evidence="2 3">
    <name type="scientific">Candidatus Seongchinamella marina</name>
    <dbReference type="NCBI Taxonomy" id="2518990"/>
    <lineage>
        <taxon>Bacteria</taxon>
        <taxon>Pseudomonadati</taxon>
        <taxon>Pseudomonadota</taxon>
        <taxon>Gammaproteobacteria</taxon>
        <taxon>Cellvibrionales</taxon>
        <taxon>Halieaceae</taxon>
        <taxon>Seongchinamella</taxon>
    </lineage>
</organism>
<gene>
    <name evidence="2" type="ORF">EYC87_00390</name>
</gene>
<comment type="caution">
    <text evidence="2">The sequence shown here is derived from an EMBL/GenBank/DDBJ whole genome shotgun (WGS) entry which is preliminary data.</text>
</comment>
<evidence type="ECO:0000313" key="3">
    <source>
        <dbReference type="Proteomes" id="UP001143307"/>
    </source>
</evidence>
<feature type="domain" description="DUF1588" evidence="1">
    <location>
        <begin position="376"/>
        <end position="463"/>
    </location>
</feature>
<dbReference type="InterPro" id="IPR013039">
    <property type="entry name" value="DUF1588"/>
</dbReference>
<evidence type="ECO:0000259" key="1">
    <source>
        <dbReference type="Pfam" id="PF07627"/>
    </source>
</evidence>
<proteinExistence type="predicted"/>
<dbReference type="RefSeq" id="WP_279251108.1">
    <property type="nucleotide sequence ID" value="NZ_SHNP01000001.1"/>
</dbReference>
<protein>
    <submittedName>
        <fullName evidence="2">DUF1588 domain-containing protein</fullName>
    </submittedName>
</protein>
<sequence length="852" mass="95960">MKTMVERVLKSSHLPGLARTRQVPIMALCALLWTMTVSAQDGEAFFASDVSPHVEPCFACHLNGGVADNSGARLVFRDGADSFNYNAMADFYAHSDVDQGLILAKISGGAGHGGAQIHASGSSGYKAIEKLLDIISGNNNSGGDSVDQDFWRGLVLESRERTLRRAAIMLAGKLPTAGQLKNVAKSEVNLRAALLRFMKGAQFHDFLITGANDRIHTDGFNNGMNFEFGFEGVYQEANLARNLERCEWGPDVSRQQQIQQARSLSECNYREAVYDYGVIREPLELIAHVVERNLPYKQILTGNYTMANRYTANIYGAKKLFSPVNPEEEYDPSAAVKYKKVRDKGQADFSGDFESQCDESGCWVKKVDGTISRPHAGVLTTHAWLARYPTTDTNRNRARARWTLYHFLGIDIERSAPRTQDPDALTDTNNPTMNNAACTVCHERMDPVAGAYQNFSEFGKYRDSGSDSLADAYKFPEWFGGDPDDTPYQQGDVWYRDMRQPGINGKTTDKKHGSAAWLGQQIVNDPRFAKATVAFWWPAIMGANPLIAPGSTTDVDYQQQLNAYNAQQELMDELAQKFRSNNFKAKQLFADMIMSPWFRAEGFDSEDLNERMVELASVGSGRLLSPEELDRKAFAIFGTRWNERSSQMVSGSISGDWTQLRYGDERIAYGGIDSFGVTERARELTALMSNVADRQAVEFACRVAVWDFNRNVLKAIRNDCSTDDWWEFDWNRKVCQLQPPEPRPALFNRVSKTTTPSEANRAKIETQIVLLYDKMLGREISRNALEVKQLYDLLESRYQESKDQGWVDNPCWLGSEKYDSLSWEQRNDPQGMVAAWSGVVRALMNHYWYLHD</sequence>
<dbReference type="Pfam" id="PF07627">
    <property type="entry name" value="PSCyt3"/>
    <property type="match status" value="1"/>
</dbReference>